<dbReference type="PANTHER" id="PTHR40124">
    <property type="match status" value="1"/>
</dbReference>
<feature type="domain" description="Polysaccharide lyase 14" evidence="3">
    <location>
        <begin position="187"/>
        <end position="376"/>
    </location>
</feature>
<keyword evidence="2" id="KW-0732">Signal</keyword>
<evidence type="ECO:0000313" key="5">
    <source>
        <dbReference type="Proteomes" id="UP000807769"/>
    </source>
</evidence>
<dbReference type="InterPro" id="IPR048958">
    <property type="entry name" value="Polysacc_lyase_14"/>
</dbReference>
<sequence length="486" mass="51339">MARPSLGKVTIVFLRLQRLPALAIPAVLTAPADAGGTTAQLASAIISPSVSQSFHSPASTSISIGITYLSIPSQTAVTTAIVVTDVVTTTIAITPTSTATVVETVTATTTVATTSTPWGSRTAWAAPPDMKDLSAFNVTHFPSGKQNIAIIDSISALTIVPGGPVYAQDIIESQNTINTPNITGFTAALQLVYPASSVNPASKSPGGAEFYASPLNLSDAENVTMEYSVYFPVDFDWVKGGKLPGLYGGHTGCSGGAAAEDCFSTRLMWRQGGAGELYLVRRFTHSIMQGLTFSQYAPKRKQTKALCSDPQSVCDSEYGLSIGRGSFHYSRGNWTTLRQDVVLNTPGKQDGAFALFVNGMQAINRTDIFYRDAPQQKKKSKSKPMPPTSPTPQQTQGGLLGILAVTATAKEAVASRPSVIHTAREAPTILVADGISVDSTGGSNDEPAVGFVGLFFSTFFGGHGDGWATPKQQYTWFKDFAIMRNS</sequence>
<evidence type="ECO:0000256" key="1">
    <source>
        <dbReference type="SAM" id="MobiDB-lite"/>
    </source>
</evidence>
<protein>
    <recommendedName>
        <fullName evidence="3">Polysaccharide lyase 14 domain-containing protein</fullName>
    </recommendedName>
</protein>
<dbReference type="Gene3D" id="2.60.120.200">
    <property type="match status" value="2"/>
</dbReference>
<name>A0A9P7DN14_9AGAM</name>
<feature type="chain" id="PRO_5040437205" description="Polysaccharide lyase 14 domain-containing protein" evidence="2">
    <location>
        <begin position="35"/>
        <end position="486"/>
    </location>
</feature>
<reference evidence="4" key="1">
    <citation type="journal article" date="2020" name="New Phytol.">
        <title>Comparative genomics reveals dynamic genome evolution in host specialist ectomycorrhizal fungi.</title>
        <authorList>
            <person name="Lofgren L.A."/>
            <person name="Nguyen N.H."/>
            <person name="Vilgalys R."/>
            <person name="Ruytinx J."/>
            <person name="Liao H.L."/>
            <person name="Branco S."/>
            <person name="Kuo A."/>
            <person name="LaButti K."/>
            <person name="Lipzen A."/>
            <person name="Andreopoulos W."/>
            <person name="Pangilinan J."/>
            <person name="Riley R."/>
            <person name="Hundley H."/>
            <person name="Na H."/>
            <person name="Barry K."/>
            <person name="Grigoriev I.V."/>
            <person name="Stajich J.E."/>
            <person name="Kennedy P.G."/>
        </authorList>
    </citation>
    <scope>NUCLEOTIDE SEQUENCE</scope>
    <source>
        <strain evidence="4">MN1</strain>
    </source>
</reference>
<organism evidence="4 5">
    <name type="scientific">Suillus subaureus</name>
    <dbReference type="NCBI Taxonomy" id="48587"/>
    <lineage>
        <taxon>Eukaryota</taxon>
        <taxon>Fungi</taxon>
        <taxon>Dikarya</taxon>
        <taxon>Basidiomycota</taxon>
        <taxon>Agaricomycotina</taxon>
        <taxon>Agaricomycetes</taxon>
        <taxon>Agaricomycetidae</taxon>
        <taxon>Boletales</taxon>
        <taxon>Suillineae</taxon>
        <taxon>Suillaceae</taxon>
        <taxon>Suillus</taxon>
    </lineage>
</organism>
<proteinExistence type="predicted"/>
<dbReference type="OrthoDB" id="10069995at2759"/>
<dbReference type="Pfam" id="PF21294">
    <property type="entry name" value="Polysacc_lyase_14"/>
    <property type="match status" value="2"/>
</dbReference>
<comment type="caution">
    <text evidence="4">The sequence shown here is derived from an EMBL/GenBank/DDBJ whole genome shotgun (WGS) entry which is preliminary data.</text>
</comment>
<feature type="region of interest" description="Disordered" evidence="1">
    <location>
        <begin position="373"/>
        <end position="397"/>
    </location>
</feature>
<dbReference type="EMBL" id="JABBWG010000161">
    <property type="protein sequence ID" value="KAG1798795.1"/>
    <property type="molecule type" value="Genomic_DNA"/>
</dbReference>
<evidence type="ECO:0000256" key="2">
    <source>
        <dbReference type="SAM" id="SignalP"/>
    </source>
</evidence>
<accession>A0A9P7DN14</accession>
<gene>
    <name evidence="4" type="ORF">BJ212DRAFT_1305654</name>
</gene>
<dbReference type="AlphaFoldDB" id="A0A9P7DN14"/>
<dbReference type="GeneID" id="64627789"/>
<dbReference type="RefSeq" id="XP_041185662.1">
    <property type="nucleotide sequence ID" value="XM_041333772.1"/>
</dbReference>
<evidence type="ECO:0000313" key="4">
    <source>
        <dbReference type="EMBL" id="KAG1798795.1"/>
    </source>
</evidence>
<dbReference type="PANTHER" id="PTHR40124:SF1">
    <property type="entry name" value="DISAGGREGATASE RELATED REPEAT PROTEIN"/>
    <property type="match status" value="1"/>
</dbReference>
<feature type="signal peptide" evidence="2">
    <location>
        <begin position="1"/>
        <end position="34"/>
    </location>
</feature>
<keyword evidence="5" id="KW-1185">Reference proteome</keyword>
<evidence type="ECO:0000259" key="3">
    <source>
        <dbReference type="Pfam" id="PF21294"/>
    </source>
</evidence>
<feature type="domain" description="Polysaccharide lyase 14" evidence="3">
    <location>
        <begin position="447"/>
        <end position="480"/>
    </location>
</feature>
<dbReference type="Proteomes" id="UP000807769">
    <property type="component" value="Unassembled WGS sequence"/>
</dbReference>